<evidence type="ECO:0000313" key="1">
    <source>
        <dbReference type="EMBL" id="MDR9900290.1"/>
    </source>
</evidence>
<keyword evidence="2" id="KW-1185">Reference proteome</keyword>
<dbReference type="RefSeq" id="WP_310834422.1">
    <property type="nucleotide sequence ID" value="NZ_JAALHA020000032.1"/>
</dbReference>
<dbReference type="Proteomes" id="UP000667802">
    <property type="component" value="Unassembled WGS sequence"/>
</dbReference>
<accession>A0AAP5MCG2</accession>
<dbReference type="EMBL" id="JAALHA020000032">
    <property type="protein sequence ID" value="MDR9900290.1"/>
    <property type="molecule type" value="Genomic_DNA"/>
</dbReference>
<protein>
    <submittedName>
        <fullName evidence="1">Uncharacterized protein</fullName>
    </submittedName>
</protein>
<gene>
    <name evidence="1" type="ORF">G7B40_037935</name>
</gene>
<name>A0AAP5MCG2_9CYAN</name>
<reference evidence="2" key="1">
    <citation type="journal article" date="2021" name="Science">
        <title>Hunting the eagle killer: A cyanobacterial neurotoxin causes vacuolar myelinopathy.</title>
        <authorList>
            <person name="Breinlinger S."/>
            <person name="Phillips T.J."/>
            <person name="Haram B.N."/>
            <person name="Mares J."/>
            <person name="Martinez Yerena J.A."/>
            <person name="Hrouzek P."/>
            <person name="Sobotka R."/>
            <person name="Henderson W.M."/>
            <person name="Schmieder P."/>
            <person name="Williams S.M."/>
            <person name="Lauderdale J.D."/>
            <person name="Wilde H.D."/>
            <person name="Gerrin W."/>
            <person name="Kust A."/>
            <person name="Washington J.W."/>
            <person name="Wagner C."/>
            <person name="Geier B."/>
            <person name="Liebeke M."/>
            <person name="Enke H."/>
            <person name="Niedermeyer T.H.J."/>
            <person name="Wilde S.B."/>
        </authorList>
    </citation>
    <scope>NUCLEOTIDE SEQUENCE [LARGE SCALE GENOMIC DNA]</scope>
    <source>
        <strain evidence="2">Thurmond2011</strain>
    </source>
</reference>
<comment type="caution">
    <text evidence="1">The sequence shown here is derived from an EMBL/GenBank/DDBJ whole genome shotgun (WGS) entry which is preliminary data.</text>
</comment>
<evidence type="ECO:0000313" key="2">
    <source>
        <dbReference type="Proteomes" id="UP000667802"/>
    </source>
</evidence>
<sequence length="77" mass="8467">MSVSFALPLEGDSEALPPTADRILYRVALWSRGSSMSRSSRVFRVLARYAQRQAVVLIAIPLVINGDIAPLRVLKLS</sequence>
<proteinExistence type="predicted"/>
<dbReference type="AlphaFoldDB" id="A0AAP5MCG2"/>
<organism evidence="1 2">
    <name type="scientific">Aetokthonos hydrillicola Thurmond2011</name>
    <dbReference type="NCBI Taxonomy" id="2712845"/>
    <lineage>
        <taxon>Bacteria</taxon>
        <taxon>Bacillati</taxon>
        <taxon>Cyanobacteriota</taxon>
        <taxon>Cyanophyceae</taxon>
        <taxon>Nostocales</taxon>
        <taxon>Hapalosiphonaceae</taxon>
        <taxon>Aetokthonos</taxon>
    </lineage>
</organism>